<protein>
    <submittedName>
        <fullName evidence="1">Uncharacterized protein</fullName>
    </submittedName>
</protein>
<reference evidence="1 2" key="1">
    <citation type="submission" date="2016-06" db="EMBL/GenBank/DDBJ databases">
        <authorList>
            <person name="Kjaerup R.B."/>
            <person name="Dalgaard T.S."/>
            <person name="Juul-Madsen H.R."/>
        </authorList>
    </citation>
    <scope>NUCLEOTIDE SEQUENCE [LARGE SCALE GENOMIC DNA]</scope>
    <source>
        <strain evidence="1 2">Pb300</strain>
    </source>
</reference>
<evidence type="ECO:0000313" key="2">
    <source>
        <dbReference type="Proteomes" id="UP000242814"/>
    </source>
</evidence>
<sequence>MEVGRKMNTSATANVTLLFTDLTVHLPFWRLSNLKLPSSIPKLHENSEKSNEKLFHRRAQAYRGIENAAKLSNPFVWNMPTTRKLKADLCKLFYDFRSGQEADMMFSSFKGSRRIISRRIWIIPPMLGP</sequence>
<organism evidence="1 2">
    <name type="scientific">Paracoccidioides brasiliensis</name>
    <dbReference type="NCBI Taxonomy" id="121759"/>
    <lineage>
        <taxon>Eukaryota</taxon>
        <taxon>Fungi</taxon>
        <taxon>Dikarya</taxon>
        <taxon>Ascomycota</taxon>
        <taxon>Pezizomycotina</taxon>
        <taxon>Eurotiomycetes</taxon>
        <taxon>Eurotiomycetidae</taxon>
        <taxon>Onygenales</taxon>
        <taxon>Ajellomycetaceae</taxon>
        <taxon>Paracoccidioides</taxon>
    </lineage>
</organism>
<proteinExistence type="predicted"/>
<comment type="caution">
    <text evidence="1">The sequence shown here is derived from an EMBL/GenBank/DDBJ whole genome shotgun (WGS) entry which is preliminary data.</text>
</comment>
<gene>
    <name evidence="1" type="ORF">ACO22_02989</name>
</gene>
<dbReference type="EMBL" id="LZYO01000098">
    <property type="protein sequence ID" value="ODH35038.1"/>
    <property type="molecule type" value="Genomic_DNA"/>
</dbReference>
<name>A0A1D2JH62_PARBR</name>
<dbReference type="VEuPathDB" id="FungiDB:PABG_11253"/>
<dbReference type="Proteomes" id="UP000242814">
    <property type="component" value="Unassembled WGS sequence"/>
</dbReference>
<evidence type="ECO:0000313" key="1">
    <source>
        <dbReference type="EMBL" id="ODH35038.1"/>
    </source>
</evidence>
<dbReference type="AlphaFoldDB" id="A0A1D2JH62"/>
<accession>A0A1D2JH62</accession>